<dbReference type="InterPro" id="IPR003378">
    <property type="entry name" value="Fringe-like_glycosylTrfase"/>
</dbReference>
<keyword evidence="4 9" id="KW-0812">Transmembrane</keyword>
<feature type="transmembrane region" description="Helical" evidence="9">
    <location>
        <begin position="12"/>
        <end position="32"/>
    </location>
</feature>
<organism evidence="11 12">
    <name type="scientific">Acanthosepion pharaonis</name>
    <name type="common">Pharaoh cuttlefish</name>
    <name type="synonym">Sepia pharaonis</name>
    <dbReference type="NCBI Taxonomy" id="158019"/>
    <lineage>
        <taxon>Eukaryota</taxon>
        <taxon>Metazoa</taxon>
        <taxon>Spiralia</taxon>
        <taxon>Lophotrochozoa</taxon>
        <taxon>Mollusca</taxon>
        <taxon>Cephalopoda</taxon>
        <taxon>Coleoidea</taxon>
        <taxon>Decapodiformes</taxon>
        <taxon>Sepiida</taxon>
        <taxon>Sepiina</taxon>
        <taxon>Sepiidae</taxon>
        <taxon>Acanthosepion</taxon>
    </lineage>
</organism>
<keyword evidence="3 11" id="KW-0808">Transferase</keyword>
<dbReference type="PANTHER" id="PTHR12369:SF11">
    <property type="entry name" value="HEXOSYLTRANSFERASE"/>
    <property type="match status" value="1"/>
</dbReference>
<dbReference type="GO" id="GO:0016020">
    <property type="term" value="C:membrane"/>
    <property type="evidence" value="ECO:0007669"/>
    <property type="project" value="UniProtKB-SubCell"/>
</dbReference>
<evidence type="ECO:0000256" key="6">
    <source>
        <dbReference type="ARBA" id="ARBA00022989"/>
    </source>
</evidence>
<proteinExistence type="predicted"/>
<evidence type="ECO:0000256" key="2">
    <source>
        <dbReference type="ARBA" id="ARBA00022676"/>
    </source>
</evidence>
<name>A0A812EIB5_ACAPH</name>
<keyword evidence="12" id="KW-1185">Reference proteome</keyword>
<feature type="domain" description="Fringe-like glycosyltransferase" evidence="10">
    <location>
        <begin position="89"/>
        <end position="260"/>
    </location>
</feature>
<dbReference type="Gene3D" id="3.90.550.50">
    <property type="match status" value="1"/>
</dbReference>
<keyword evidence="5" id="KW-0735">Signal-anchor</keyword>
<dbReference type="Pfam" id="PF02434">
    <property type="entry name" value="Fringe"/>
    <property type="match status" value="1"/>
</dbReference>
<comment type="subcellular location">
    <subcellularLocation>
        <location evidence="1">Membrane</location>
        <topology evidence="1">Single-pass type II membrane protein</topology>
    </subcellularLocation>
</comment>
<keyword evidence="6 9" id="KW-1133">Transmembrane helix</keyword>
<evidence type="ECO:0000256" key="4">
    <source>
        <dbReference type="ARBA" id="ARBA00022692"/>
    </source>
</evidence>
<reference evidence="11" key="1">
    <citation type="submission" date="2021-01" db="EMBL/GenBank/DDBJ databases">
        <authorList>
            <person name="Li R."/>
            <person name="Bekaert M."/>
        </authorList>
    </citation>
    <scope>NUCLEOTIDE SEQUENCE</scope>
    <source>
        <strain evidence="11">Farmed</strain>
    </source>
</reference>
<evidence type="ECO:0000313" key="12">
    <source>
        <dbReference type="Proteomes" id="UP000597762"/>
    </source>
</evidence>
<dbReference type="EC" id="2.4.1.226" evidence="11"/>
<evidence type="ECO:0000313" key="11">
    <source>
        <dbReference type="EMBL" id="CAE1326433.1"/>
    </source>
</evidence>
<dbReference type="EMBL" id="CAHIKZ030005479">
    <property type="protein sequence ID" value="CAE1326433.1"/>
    <property type="molecule type" value="Genomic_DNA"/>
</dbReference>
<dbReference type="EC" id="2.4.1.175" evidence="11"/>
<dbReference type="InterPro" id="IPR051227">
    <property type="entry name" value="CS_glycosyltransferase"/>
</dbReference>
<evidence type="ECO:0000256" key="7">
    <source>
        <dbReference type="ARBA" id="ARBA00023136"/>
    </source>
</evidence>
<feature type="compositionally biased region" description="Low complexity" evidence="8">
    <location>
        <begin position="66"/>
        <end position="78"/>
    </location>
</feature>
<evidence type="ECO:0000256" key="9">
    <source>
        <dbReference type="SAM" id="Phobius"/>
    </source>
</evidence>
<evidence type="ECO:0000256" key="5">
    <source>
        <dbReference type="ARBA" id="ARBA00022968"/>
    </source>
</evidence>
<accession>A0A812EIB5</accession>
<protein>
    <submittedName>
        <fullName evidence="11">CHSY</fullName>
        <ecNumber evidence="11">2.4.1.175</ecNumber>
        <ecNumber evidence="11">2.4.1.226</ecNumber>
    </submittedName>
</protein>
<evidence type="ECO:0000259" key="10">
    <source>
        <dbReference type="Pfam" id="PF02434"/>
    </source>
</evidence>
<dbReference type="Proteomes" id="UP000597762">
    <property type="component" value="Unassembled WGS sequence"/>
</dbReference>
<dbReference type="OrthoDB" id="6135379at2759"/>
<comment type="caution">
    <text evidence="11">The sequence shown here is derived from an EMBL/GenBank/DDBJ whole genome shotgun (WGS) entry which is preliminary data.</text>
</comment>
<dbReference type="PANTHER" id="PTHR12369">
    <property type="entry name" value="CHONDROITIN SYNTHASE"/>
    <property type="match status" value="1"/>
</dbReference>
<dbReference type="GO" id="GO:0050510">
    <property type="term" value="F:N-acetylgalactosaminyl-proteoglycan 3-beta-glucuronosyltransferase activity"/>
    <property type="evidence" value="ECO:0007669"/>
    <property type="project" value="UniProtKB-EC"/>
</dbReference>
<keyword evidence="2 11" id="KW-0328">Glycosyltransferase</keyword>
<keyword evidence="7 9" id="KW-0472">Membrane</keyword>
<evidence type="ECO:0000256" key="1">
    <source>
        <dbReference type="ARBA" id="ARBA00004606"/>
    </source>
</evidence>
<feature type="region of interest" description="Disordered" evidence="8">
    <location>
        <begin position="66"/>
        <end position="85"/>
    </location>
</feature>
<evidence type="ECO:0000256" key="3">
    <source>
        <dbReference type="ARBA" id="ARBA00022679"/>
    </source>
</evidence>
<sequence>MAKRRYGLRTNSVAGILIGIISGILLASWSRYRFFSCRLSPGTCCNFRRLHNDPLQATASQFFASSTSSSSRQSQDQQHVGEEERSGKKFILVGVMTAEKYLNTRATAAYKTWARSINGEVIFFSGESSEGNGDIPIVGLEGVDDTYPPQKKSFSMLKYMHDNYIDQFEWFMRADDDVYIKGGRLQSFLRSINSSRALFIGQAGLGTKEEFGQLSLEENENFCMGGPGIVLSQTTLKRLAGHIDHCLRNSYTTHEDVEIGSSNNGNQTDAAELGCCTYYTTQVCPPSIALKFPLSSSLFPLLESFHLPTIRAGVRQD</sequence>
<dbReference type="AlphaFoldDB" id="A0A812EIB5"/>
<evidence type="ECO:0000256" key="8">
    <source>
        <dbReference type="SAM" id="MobiDB-lite"/>
    </source>
</evidence>
<dbReference type="GO" id="GO:0047238">
    <property type="term" value="F:glucuronosyl-N-acetylgalactosaminyl-proteoglycan 4-beta-N-acetylgalactosaminyltransferase activity"/>
    <property type="evidence" value="ECO:0007669"/>
    <property type="project" value="UniProtKB-EC"/>
</dbReference>
<gene>
    <name evidence="11" type="ORF">SPHA_76036</name>
</gene>